<keyword evidence="1" id="KW-0472">Membrane</keyword>
<feature type="transmembrane region" description="Helical" evidence="1">
    <location>
        <begin position="12"/>
        <end position="33"/>
    </location>
</feature>
<dbReference type="SUPFAM" id="SSF50969">
    <property type="entry name" value="YVTN repeat-like/Quinoprotein amine dehydrogenase"/>
    <property type="match status" value="1"/>
</dbReference>
<keyword evidence="3" id="KW-1185">Reference proteome</keyword>
<organism evidence="2 3">
    <name type="scientific">Candidatus Sodalis endolongispinus</name>
    <dbReference type="NCBI Taxonomy" id="2812662"/>
    <lineage>
        <taxon>Bacteria</taxon>
        <taxon>Pseudomonadati</taxon>
        <taxon>Pseudomonadota</taxon>
        <taxon>Gammaproteobacteria</taxon>
        <taxon>Enterobacterales</taxon>
        <taxon>Bruguierivoracaceae</taxon>
        <taxon>Sodalis</taxon>
    </lineage>
</organism>
<dbReference type="EMBL" id="JAFJYC010000001">
    <property type="protein sequence ID" value="MBT9432693.1"/>
    <property type="molecule type" value="Genomic_DNA"/>
</dbReference>
<reference evidence="2 3" key="1">
    <citation type="journal article" date="2021" name="Genome Biol. Evol.">
        <title>The evolution of interdependence in a four-way mealybug symbiosis.</title>
        <authorList>
            <person name="Garber A.I."/>
            <person name="Kupper M."/>
            <person name="Laetsch D.R."/>
            <person name="Weldon S.R."/>
            <person name="Ladinsky M.S."/>
            <person name="Bjorkman P.J."/>
            <person name="McCutcheon J.P."/>
        </authorList>
    </citation>
    <scope>NUCLEOTIDE SEQUENCE [LARGE SCALE GENOMIC DNA]</scope>
    <source>
        <strain evidence="2">SOD</strain>
    </source>
</reference>
<keyword evidence="1" id="KW-1133">Transmembrane helix</keyword>
<dbReference type="InterPro" id="IPR011044">
    <property type="entry name" value="Quino_amine_DH_bsu"/>
</dbReference>
<evidence type="ECO:0000256" key="1">
    <source>
        <dbReference type="SAM" id="Phobius"/>
    </source>
</evidence>
<name>A0ABS5YCK7_9GAMM</name>
<evidence type="ECO:0000313" key="3">
    <source>
        <dbReference type="Proteomes" id="UP000811282"/>
    </source>
</evidence>
<dbReference type="PANTHER" id="PTHR42727:SF1">
    <property type="entry name" value="PHOSPHATE TRANSPORT SYSTEM PERMEASE"/>
    <property type="match status" value="1"/>
</dbReference>
<proteinExistence type="predicted"/>
<dbReference type="Proteomes" id="UP000811282">
    <property type="component" value="Unassembled WGS sequence"/>
</dbReference>
<evidence type="ECO:0000313" key="2">
    <source>
        <dbReference type="EMBL" id="MBT9432693.1"/>
    </source>
</evidence>
<keyword evidence="1" id="KW-0812">Transmembrane</keyword>
<gene>
    <name evidence="2" type="ORF">JZM24_12205</name>
</gene>
<sequence>MRRATDRLTRVVVSGGGLLVLFALLLIFCYLLWAVLPLFRAPAVGGATTLASYQAPPASSSNMSAPAANVSVSPLAGPTSSSSVSVSPAATPASSCVVPPWSSIPPASQDDELQANGALFTLAVDATSGWTWAIDCAGRGLARPLNGADAADQVALLAQPTHVARASGGQPLYWLTNASGQGILARVDSAADGAPLWVRPFGGVQVIDPARRPLRRTAMAYPYAERAVAAAQLADGQVVVLHYSTAAGTETVQRQPLTSAGQEVDRLLLSPDGRLLYLLSGSQLSLWRPVR</sequence>
<dbReference type="RefSeq" id="WP_215669809.1">
    <property type="nucleotide sequence ID" value="NZ_JAFJYC010000001.1"/>
</dbReference>
<dbReference type="PANTHER" id="PTHR42727">
    <property type="entry name" value="PHOSPHATE TRANSPORT SYSTEM PERMEASE PROTEIN"/>
    <property type="match status" value="1"/>
</dbReference>
<comment type="caution">
    <text evidence="2">The sequence shown here is derived from an EMBL/GenBank/DDBJ whole genome shotgun (WGS) entry which is preliminary data.</text>
</comment>
<protein>
    <submittedName>
        <fullName evidence="2">Uncharacterized protein</fullName>
    </submittedName>
</protein>
<accession>A0ABS5YCK7</accession>